<dbReference type="Proteomes" id="UP001595528">
    <property type="component" value="Unassembled WGS sequence"/>
</dbReference>
<keyword evidence="7" id="KW-1185">Reference proteome</keyword>
<proteinExistence type="inferred from homology"/>
<comment type="similarity">
    <text evidence="1">Belongs to the metallo-beta-lactamase superfamily.</text>
</comment>
<dbReference type="PANTHER" id="PTHR42978:SF6">
    <property type="entry name" value="QUORUM-QUENCHING LACTONASE YTNP-RELATED"/>
    <property type="match status" value="1"/>
</dbReference>
<sequence>MGTQTAAAATAALPTRHQQRWRVGAVTVTKVTDLLLDMFTPAALFPDWQPELLEGSGSWLSPDSMDAAGVHALMSVHSWVLTSPGRIVVIDTGVGDGKERPHTPVFHRLQTGYLDRLRAAGVAPEDVDHVLLTHLHVDHVGWNTRLVDGRWVPTFPNARYHFSARERAWFTDPANHSDRNRNSFLLQPDSIAPVIDAGQAEMIAIDGREVVPGLSFHPTPGHSPDHASIRLRSEGVEGWFVGDLLHHPIQIRYPELNSVFDAVPAQARASRRWALEQAADSDALVFTTHFPESSVGRVTRDGDGFRWAFL</sequence>
<dbReference type="RefSeq" id="WP_379904041.1">
    <property type="nucleotide sequence ID" value="NZ_JBHRTR010000034.1"/>
</dbReference>
<name>A0ABV7L4T1_9PROT</name>
<feature type="domain" description="Metallo-beta-lactamase" evidence="5">
    <location>
        <begin position="75"/>
        <end position="289"/>
    </location>
</feature>
<dbReference type="SUPFAM" id="SSF56281">
    <property type="entry name" value="Metallo-hydrolase/oxidoreductase"/>
    <property type="match status" value="1"/>
</dbReference>
<dbReference type="PANTHER" id="PTHR42978">
    <property type="entry name" value="QUORUM-QUENCHING LACTONASE YTNP-RELATED-RELATED"/>
    <property type="match status" value="1"/>
</dbReference>
<keyword evidence="2" id="KW-0479">Metal-binding</keyword>
<dbReference type="InterPro" id="IPR051013">
    <property type="entry name" value="MBL_superfamily_lactonases"/>
</dbReference>
<evidence type="ECO:0000313" key="6">
    <source>
        <dbReference type="EMBL" id="MFC3229643.1"/>
    </source>
</evidence>
<keyword evidence="3" id="KW-0378">Hydrolase</keyword>
<evidence type="ECO:0000259" key="5">
    <source>
        <dbReference type="SMART" id="SM00849"/>
    </source>
</evidence>
<gene>
    <name evidence="6" type="ORF">ACFOGJ_20510</name>
</gene>
<dbReference type="CDD" id="cd16277">
    <property type="entry name" value="metallo-hydrolase-like_MBL-fold"/>
    <property type="match status" value="1"/>
</dbReference>
<dbReference type="InterPro" id="IPR036866">
    <property type="entry name" value="RibonucZ/Hydroxyglut_hydro"/>
</dbReference>
<dbReference type="Gene3D" id="3.60.15.10">
    <property type="entry name" value="Ribonuclease Z/Hydroxyacylglutathione hydrolase-like"/>
    <property type="match status" value="1"/>
</dbReference>
<dbReference type="SMART" id="SM00849">
    <property type="entry name" value="Lactamase_B"/>
    <property type="match status" value="1"/>
</dbReference>
<reference evidence="7" key="1">
    <citation type="journal article" date="2019" name="Int. J. Syst. Evol. Microbiol.">
        <title>The Global Catalogue of Microorganisms (GCM) 10K type strain sequencing project: providing services to taxonomists for standard genome sequencing and annotation.</title>
        <authorList>
            <consortium name="The Broad Institute Genomics Platform"/>
            <consortium name="The Broad Institute Genome Sequencing Center for Infectious Disease"/>
            <person name="Wu L."/>
            <person name="Ma J."/>
        </authorList>
    </citation>
    <scope>NUCLEOTIDE SEQUENCE [LARGE SCALE GENOMIC DNA]</scope>
    <source>
        <strain evidence="7">KCTC 42964</strain>
    </source>
</reference>
<organism evidence="6 7">
    <name type="scientific">Marinibaculum pumilum</name>
    <dbReference type="NCBI Taxonomy" id="1766165"/>
    <lineage>
        <taxon>Bacteria</taxon>
        <taxon>Pseudomonadati</taxon>
        <taxon>Pseudomonadota</taxon>
        <taxon>Alphaproteobacteria</taxon>
        <taxon>Rhodospirillales</taxon>
        <taxon>Rhodospirillaceae</taxon>
        <taxon>Marinibaculum</taxon>
    </lineage>
</organism>
<evidence type="ECO:0000313" key="7">
    <source>
        <dbReference type="Proteomes" id="UP001595528"/>
    </source>
</evidence>
<evidence type="ECO:0000256" key="4">
    <source>
        <dbReference type="ARBA" id="ARBA00022833"/>
    </source>
</evidence>
<evidence type="ECO:0000256" key="3">
    <source>
        <dbReference type="ARBA" id="ARBA00022801"/>
    </source>
</evidence>
<protein>
    <submittedName>
        <fullName evidence="6">MBL fold metallo-hydrolase</fullName>
    </submittedName>
</protein>
<evidence type="ECO:0000256" key="2">
    <source>
        <dbReference type="ARBA" id="ARBA00022723"/>
    </source>
</evidence>
<dbReference type="EMBL" id="JBHRTR010000034">
    <property type="protein sequence ID" value="MFC3229643.1"/>
    <property type="molecule type" value="Genomic_DNA"/>
</dbReference>
<evidence type="ECO:0000256" key="1">
    <source>
        <dbReference type="ARBA" id="ARBA00007749"/>
    </source>
</evidence>
<comment type="caution">
    <text evidence="6">The sequence shown here is derived from an EMBL/GenBank/DDBJ whole genome shotgun (WGS) entry which is preliminary data.</text>
</comment>
<keyword evidence="4" id="KW-0862">Zinc</keyword>
<dbReference type="InterPro" id="IPR001279">
    <property type="entry name" value="Metallo-B-lactamas"/>
</dbReference>
<dbReference type="Pfam" id="PF00753">
    <property type="entry name" value="Lactamase_B"/>
    <property type="match status" value="1"/>
</dbReference>
<accession>A0ABV7L4T1</accession>